<evidence type="ECO:0000313" key="1">
    <source>
        <dbReference type="EMBL" id="OFW55353.1"/>
    </source>
</evidence>
<organism evidence="1 2">
    <name type="scientific">Candidatus Solincola sediminis</name>
    <dbReference type="NCBI Taxonomy" id="1797199"/>
    <lineage>
        <taxon>Bacteria</taxon>
        <taxon>Bacillati</taxon>
        <taxon>Actinomycetota</taxon>
        <taxon>Candidatus Geothermincolia</taxon>
        <taxon>Candidatus Geothermincolales</taxon>
        <taxon>Candidatus Geothermincolaceae</taxon>
        <taxon>Candidatus Solincola</taxon>
    </lineage>
</organism>
<sequence length="71" mass="8572">MRPKRYIVWSTDEVDLDDPFQRKWYIKQVLTYGRAEDIAALDWDEIESLLPELDLPRHIKAMWEAYFNAAK</sequence>
<name>A0A1F2WES3_9ACTN</name>
<protein>
    <submittedName>
        <fullName evidence="1">Uncharacterized protein</fullName>
    </submittedName>
</protein>
<accession>A0A1F2WES3</accession>
<comment type="caution">
    <text evidence="1">The sequence shown here is derived from an EMBL/GenBank/DDBJ whole genome shotgun (WGS) entry which is preliminary data.</text>
</comment>
<dbReference type="Proteomes" id="UP000177876">
    <property type="component" value="Unassembled WGS sequence"/>
</dbReference>
<reference evidence="1 2" key="1">
    <citation type="journal article" date="2016" name="Nat. Commun.">
        <title>Thousands of microbial genomes shed light on interconnected biogeochemical processes in an aquifer system.</title>
        <authorList>
            <person name="Anantharaman K."/>
            <person name="Brown C.T."/>
            <person name="Hug L.A."/>
            <person name="Sharon I."/>
            <person name="Castelle C.J."/>
            <person name="Probst A.J."/>
            <person name="Thomas B.C."/>
            <person name="Singh A."/>
            <person name="Wilkins M.J."/>
            <person name="Karaoz U."/>
            <person name="Brodie E.L."/>
            <person name="Williams K.H."/>
            <person name="Hubbard S.S."/>
            <person name="Banfield J.F."/>
        </authorList>
    </citation>
    <scope>NUCLEOTIDE SEQUENCE [LARGE SCALE GENOMIC DNA]</scope>
</reference>
<gene>
    <name evidence="1" type="ORF">A2Y75_10545</name>
</gene>
<evidence type="ECO:0000313" key="2">
    <source>
        <dbReference type="Proteomes" id="UP000177876"/>
    </source>
</evidence>
<dbReference type="EMBL" id="MELK01000055">
    <property type="protein sequence ID" value="OFW55353.1"/>
    <property type="molecule type" value="Genomic_DNA"/>
</dbReference>
<dbReference type="STRING" id="1797197.A2Y75_10545"/>
<proteinExistence type="predicted"/>
<dbReference type="AlphaFoldDB" id="A0A1F2WES3"/>